<protein>
    <recommendedName>
        <fullName evidence="3">CCHC-type domain-containing protein</fullName>
    </recommendedName>
</protein>
<dbReference type="GO" id="GO:0008270">
    <property type="term" value="F:zinc ion binding"/>
    <property type="evidence" value="ECO:0007669"/>
    <property type="project" value="UniProtKB-KW"/>
</dbReference>
<dbReference type="InterPro" id="IPR036875">
    <property type="entry name" value="Znf_CCHC_sf"/>
</dbReference>
<dbReference type="GO" id="GO:0003676">
    <property type="term" value="F:nucleic acid binding"/>
    <property type="evidence" value="ECO:0007669"/>
    <property type="project" value="InterPro"/>
</dbReference>
<dbReference type="EMBL" id="CAJOBR010002832">
    <property type="protein sequence ID" value="CAF4706960.1"/>
    <property type="molecule type" value="Genomic_DNA"/>
</dbReference>
<evidence type="ECO:0000313" key="5">
    <source>
        <dbReference type="EMBL" id="CAF3312898.1"/>
    </source>
</evidence>
<evidence type="ECO:0000313" key="9">
    <source>
        <dbReference type="EMBL" id="CAF4706960.1"/>
    </source>
</evidence>
<dbReference type="SUPFAM" id="SSF57756">
    <property type="entry name" value="Retrovirus zinc finger-like domains"/>
    <property type="match status" value="1"/>
</dbReference>
<evidence type="ECO:0000313" key="10">
    <source>
        <dbReference type="Proteomes" id="UP000663872"/>
    </source>
</evidence>
<dbReference type="Proteomes" id="UP000663873">
    <property type="component" value="Unassembled WGS sequence"/>
</dbReference>
<dbReference type="EMBL" id="CAJNXB010001693">
    <property type="protein sequence ID" value="CAF3188261.1"/>
    <property type="molecule type" value="Genomic_DNA"/>
</dbReference>
<feature type="region of interest" description="Disordered" evidence="2">
    <location>
        <begin position="48"/>
        <end position="95"/>
    </location>
</feature>
<dbReference type="EMBL" id="CAJNYD010001048">
    <property type="protein sequence ID" value="CAF3312898.1"/>
    <property type="molecule type" value="Genomic_DNA"/>
</dbReference>
<gene>
    <name evidence="6" type="ORF">GRG538_LOCUS23353</name>
    <name evidence="8" type="ORF">HFQ381_LOCUS25548</name>
    <name evidence="5" type="ORF">LUA448_LOCUS9164</name>
    <name evidence="9" type="ORF">QYT958_LOCUS18126</name>
    <name evidence="4" type="ORF">TIS948_LOCUS11777</name>
    <name evidence="7" type="ORF">UJA718_LOCUS2081</name>
</gene>
<comment type="caution">
    <text evidence="6">The sequence shown here is derived from an EMBL/GenBank/DDBJ whole genome shotgun (WGS) entry which is preliminary data.</text>
</comment>
<proteinExistence type="predicted"/>
<feature type="compositionally biased region" description="Polar residues" evidence="2">
    <location>
        <begin position="78"/>
        <end position="95"/>
    </location>
</feature>
<keyword evidence="1" id="KW-0863">Zinc-finger</keyword>
<evidence type="ECO:0000256" key="2">
    <source>
        <dbReference type="SAM" id="MobiDB-lite"/>
    </source>
</evidence>
<evidence type="ECO:0000313" key="11">
    <source>
        <dbReference type="Proteomes" id="UP000663873"/>
    </source>
</evidence>
<accession>A0A818P2D5</accession>
<keyword evidence="1" id="KW-0862">Zinc</keyword>
<dbReference type="OrthoDB" id="8019203at2759"/>
<dbReference type="EMBL" id="CAJOBO010002883">
    <property type="protein sequence ID" value="CAF4472371.1"/>
    <property type="molecule type" value="Genomic_DNA"/>
</dbReference>
<dbReference type="Proteomes" id="UP000663848">
    <property type="component" value="Unassembled WGS sequence"/>
</dbReference>
<reference evidence="6" key="1">
    <citation type="submission" date="2021-02" db="EMBL/GenBank/DDBJ databases">
        <authorList>
            <person name="Nowell W R."/>
        </authorList>
    </citation>
    <scope>NUCLEOTIDE SEQUENCE</scope>
</reference>
<name>A0A818P2D5_9BILA</name>
<keyword evidence="11" id="KW-1185">Reference proteome</keyword>
<evidence type="ECO:0000259" key="3">
    <source>
        <dbReference type="PROSITE" id="PS50158"/>
    </source>
</evidence>
<feature type="compositionally biased region" description="Polar residues" evidence="2">
    <location>
        <begin position="48"/>
        <end position="68"/>
    </location>
</feature>
<evidence type="ECO:0000256" key="1">
    <source>
        <dbReference type="PROSITE-ProRule" id="PRU00047"/>
    </source>
</evidence>
<dbReference type="EMBL" id="CAJNYT010003918">
    <property type="protein sequence ID" value="CAF3614628.1"/>
    <property type="molecule type" value="Genomic_DNA"/>
</dbReference>
<dbReference type="Proteomes" id="UP000663825">
    <property type="component" value="Unassembled WGS sequence"/>
</dbReference>
<dbReference type="PROSITE" id="PS50158">
    <property type="entry name" value="ZF_CCHC"/>
    <property type="match status" value="1"/>
</dbReference>
<evidence type="ECO:0000313" key="4">
    <source>
        <dbReference type="EMBL" id="CAF3188261.1"/>
    </source>
</evidence>
<evidence type="ECO:0000313" key="7">
    <source>
        <dbReference type="EMBL" id="CAF4128807.1"/>
    </source>
</evidence>
<dbReference type="Proteomes" id="UP000663851">
    <property type="component" value="Unassembled WGS sequence"/>
</dbReference>
<evidence type="ECO:0000313" key="8">
    <source>
        <dbReference type="EMBL" id="CAF4472371.1"/>
    </source>
</evidence>
<dbReference type="Proteomes" id="UP000663833">
    <property type="component" value="Unassembled WGS sequence"/>
</dbReference>
<dbReference type="AlphaFoldDB" id="A0A818P2D5"/>
<sequence length="412" mass="47475">MPMVIMQNGQLSPLNQIFPPSLYGFPPTQLSRSINTYNMTHSSEQIEVPENTHSSPCDANVHSTPTINKRTRDDQRTSDQISNQQQPVNNLPTRQTGQLFSTGYATFRQVIENEHVVTNQAGRFATTRYSFSPFIVHFKEDLRDKLVVEHLVKNAKEQCNNFDLHVLGYCRIQRNCVVAEYDILVFVENTQSFAFLRDVGNWPAQLVGKEYTRKMPSISPQLSGVIQNVAFNVDWDEFVQDLKRQYPQVANVIRLKNRNLKDLKLVKVKFNSATIRNKFLEGKYVYVHFMRYPVVEYMALAQVLICSRCMYIGHFQKNCPQKDEVTCKICGAICADLKKTRMPRFHLSLFFNMKINKDKVTPLLSTRNKVQANQLVKNNPAFTTSNFPWLNHLSPANTFTANDNHVDTFGMF</sequence>
<evidence type="ECO:0000313" key="6">
    <source>
        <dbReference type="EMBL" id="CAF3614628.1"/>
    </source>
</evidence>
<dbReference type="InterPro" id="IPR001878">
    <property type="entry name" value="Znf_CCHC"/>
</dbReference>
<dbReference type="Proteomes" id="UP000663872">
    <property type="component" value="Unassembled WGS sequence"/>
</dbReference>
<organism evidence="6 10">
    <name type="scientific">Rotaria socialis</name>
    <dbReference type="NCBI Taxonomy" id="392032"/>
    <lineage>
        <taxon>Eukaryota</taxon>
        <taxon>Metazoa</taxon>
        <taxon>Spiralia</taxon>
        <taxon>Gnathifera</taxon>
        <taxon>Rotifera</taxon>
        <taxon>Eurotatoria</taxon>
        <taxon>Bdelloidea</taxon>
        <taxon>Philodinida</taxon>
        <taxon>Philodinidae</taxon>
        <taxon>Rotaria</taxon>
    </lineage>
</organism>
<dbReference type="EMBL" id="CAJOBP010000135">
    <property type="protein sequence ID" value="CAF4128807.1"/>
    <property type="molecule type" value="Genomic_DNA"/>
</dbReference>
<keyword evidence="1" id="KW-0479">Metal-binding</keyword>
<feature type="domain" description="CCHC-type" evidence="3">
    <location>
        <begin position="306"/>
        <end position="321"/>
    </location>
</feature>